<dbReference type="InterPro" id="IPR003646">
    <property type="entry name" value="SH3-like_bac-type"/>
</dbReference>
<dbReference type="Pfam" id="PF08239">
    <property type="entry name" value="SH3_3"/>
    <property type="match status" value="1"/>
</dbReference>
<name>A0A6I6IUR0_9RHOB</name>
<dbReference type="Gene3D" id="2.30.30.40">
    <property type="entry name" value="SH3 Domains"/>
    <property type="match status" value="1"/>
</dbReference>
<keyword evidence="3" id="KW-1185">Reference proteome</keyword>
<evidence type="ECO:0000313" key="3">
    <source>
        <dbReference type="Proteomes" id="UP000428330"/>
    </source>
</evidence>
<evidence type="ECO:0000313" key="2">
    <source>
        <dbReference type="EMBL" id="QGY00466.1"/>
    </source>
</evidence>
<dbReference type="AlphaFoldDB" id="A0A6I6IUR0"/>
<evidence type="ECO:0000259" key="1">
    <source>
        <dbReference type="PROSITE" id="PS51781"/>
    </source>
</evidence>
<sequence>MNGTVVQNRGCRRNEGRVWCQIAQVGGGATGWAASQYLREAAAPSASTRPAVNAGNVMRVVGVPSGDVLNVRSGPGTGNSIVGALANDDPVRVIGCQSGGTTRWCEIEMITDMRERGWVAGRYLSAATDSTPTPTQNVSSAEQACLRAVTVETNNPDVVLLSSSFSQAGTEVMVGVGPQRAPWQCIAYSDGSTTRPMSMRN</sequence>
<organism evidence="2 3">
    <name type="scientific">Roseovarius faecimaris</name>
    <dbReference type="NCBI Taxonomy" id="2494550"/>
    <lineage>
        <taxon>Bacteria</taxon>
        <taxon>Pseudomonadati</taxon>
        <taxon>Pseudomonadota</taxon>
        <taxon>Alphaproteobacteria</taxon>
        <taxon>Rhodobacterales</taxon>
        <taxon>Roseobacteraceae</taxon>
        <taxon>Roseovarius</taxon>
    </lineage>
</organism>
<feature type="domain" description="SH3b" evidence="1">
    <location>
        <begin position="55"/>
        <end position="128"/>
    </location>
</feature>
<proteinExistence type="predicted"/>
<dbReference type="PROSITE" id="PS51781">
    <property type="entry name" value="SH3B"/>
    <property type="match status" value="1"/>
</dbReference>
<reference evidence="3" key="1">
    <citation type="submission" date="2018-12" db="EMBL/GenBank/DDBJ databases">
        <title>Complete genome sequence of Roseovarius sp. MME-070.</title>
        <authorList>
            <person name="Nam Y.-D."/>
            <person name="Kang J."/>
            <person name="Chung W.-H."/>
            <person name="Park Y.S."/>
        </authorList>
    </citation>
    <scope>NUCLEOTIDE SEQUENCE [LARGE SCALE GENOMIC DNA]</scope>
    <source>
        <strain evidence="3">MME-070</strain>
    </source>
</reference>
<dbReference type="KEGG" id="rom:EI983_17725"/>
<dbReference type="OrthoDB" id="964913at2"/>
<protein>
    <submittedName>
        <fullName evidence="2">SH3 domain-containing protein</fullName>
    </submittedName>
</protein>
<accession>A0A6I6IUR0</accession>
<dbReference type="Proteomes" id="UP000428330">
    <property type="component" value="Chromosome"/>
</dbReference>
<gene>
    <name evidence="2" type="ORF">EI983_17725</name>
</gene>
<dbReference type="EMBL" id="CP034348">
    <property type="protein sequence ID" value="QGY00466.1"/>
    <property type="molecule type" value="Genomic_DNA"/>
</dbReference>